<feature type="transmembrane region" description="Helical" evidence="10">
    <location>
        <begin position="258"/>
        <end position="282"/>
    </location>
</feature>
<dbReference type="EMBL" id="FXWL01000002">
    <property type="protein sequence ID" value="SMQ76530.1"/>
    <property type="molecule type" value="Genomic_DNA"/>
</dbReference>
<evidence type="ECO:0000256" key="3">
    <source>
        <dbReference type="ARBA" id="ARBA00004991"/>
    </source>
</evidence>
<accession>A0A1Y6FTQ3</accession>
<comment type="pathway">
    <text evidence="3">Sphingolipid metabolism.</text>
</comment>
<evidence type="ECO:0000256" key="8">
    <source>
        <dbReference type="ARBA" id="ARBA00023136"/>
    </source>
</evidence>
<evidence type="ECO:0000256" key="4">
    <source>
        <dbReference type="ARBA" id="ARBA00022676"/>
    </source>
</evidence>
<reference evidence="12" key="1">
    <citation type="submission" date="2017-04" db="EMBL/GenBank/DDBJ databases">
        <authorList>
            <person name="Varghese N."/>
            <person name="Submissions S."/>
        </authorList>
    </citation>
    <scope>NUCLEOTIDE SEQUENCE [LARGE SCALE GENOMIC DNA]</scope>
    <source>
        <strain evidence="12">UI2</strain>
    </source>
</reference>
<comment type="subcellular location">
    <subcellularLocation>
        <location evidence="1">Membrane</location>
        <topology evidence="1">Multi-pass membrane protein</topology>
    </subcellularLocation>
</comment>
<dbReference type="Pfam" id="PF13506">
    <property type="entry name" value="Glyco_transf_21"/>
    <property type="match status" value="1"/>
</dbReference>
<proteinExistence type="predicted"/>
<gene>
    <name evidence="11" type="ORF">SAMN06295984_1970</name>
</gene>
<protein>
    <submittedName>
        <fullName evidence="11">Glycosyl transferase family 21</fullName>
    </submittedName>
</protein>
<dbReference type="InterPro" id="IPR025993">
    <property type="entry name" value="Ceramide_glucosylTrfase"/>
</dbReference>
<keyword evidence="12" id="KW-1185">Reference proteome</keyword>
<dbReference type="Gene3D" id="3.90.550.10">
    <property type="entry name" value="Spore Coat Polysaccharide Biosynthesis Protein SpsA, Chain A"/>
    <property type="match status" value="1"/>
</dbReference>
<dbReference type="GO" id="GO:0016757">
    <property type="term" value="F:glycosyltransferase activity"/>
    <property type="evidence" value="ECO:0007669"/>
    <property type="project" value="UniProtKB-KW"/>
</dbReference>
<evidence type="ECO:0000256" key="9">
    <source>
        <dbReference type="SAM" id="MobiDB-lite"/>
    </source>
</evidence>
<keyword evidence="5 11" id="KW-0808">Transferase</keyword>
<evidence type="ECO:0000256" key="2">
    <source>
        <dbReference type="ARBA" id="ARBA00004760"/>
    </source>
</evidence>
<evidence type="ECO:0000313" key="12">
    <source>
        <dbReference type="Proteomes" id="UP000194469"/>
    </source>
</evidence>
<keyword evidence="6 10" id="KW-0812">Transmembrane</keyword>
<evidence type="ECO:0000256" key="6">
    <source>
        <dbReference type="ARBA" id="ARBA00022692"/>
    </source>
</evidence>
<keyword evidence="4" id="KW-0328">Glycosyltransferase</keyword>
<sequence>MERNPHPPAAASEDAPGQVRRPPPPRTTLGRRVREDRIALSYILPIAASAPQLRALSGYLARIARTVDQLVIVDGSPPAVFAEHQRRWGRFAVHLAPERACRNGKVAGVLTGLAHARNEAVVIADDDVRYRLSELRAMADRLTRHDVVRPQNFFRPLPWHARWDSGRSLLNRMMGGDWPGTLGVRRSALVRAGGYSGGVLFENLEMVRTICAAGGEESVAFDLFVARRPPTAGHFASQRIRQAYDEWARPTRLACQLAILPALAIGGWTAALVGAAAAIGLAEAGRRRAGAAAVFPASAALWAPLWIAERAITAWLALANRLLFGGVRYRGGRLRDAATPPRRLRLAVAAPEGIVAPGAADADRPDLR</sequence>
<keyword evidence="8 10" id="KW-0472">Membrane</keyword>
<evidence type="ECO:0000313" key="11">
    <source>
        <dbReference type="EMBL" id="SMQ76530.1"/>
    </source>
</evidence>
<organism evidence="11 12">
    <name type="scientific">Sphingopyxis terrae subsp. ummariensis</name>
    <dbReference type="NCBI Taxonomy" id="429001"/>
    <lineage>
        <taxon>Bacteria</taxon>
        <taxon>Pseudomonadati</taxon>
        <taxon>Pseudomonadota</taxon>
        <taxon>Alphaproteobacteria</taxon>
        <taxon>Sphingomonadales</taxon>
        <taxon>Sphingomonadaceae</taxon>
        <taxon>Sphingopyxis</taxon>
    </lineage>
</organism>
<evidence type="ECO:0000256" key="10">
    <source>
        <dbReference type="SAM" id="Phobius"/>
    </source>
</evidence>
<dbReference type="Proteomes" id="UP000194469">
    <property type="component" value="Unassembled WGS sequence"/>
</dbReference>
<comment type="pathway">
    <text evidence="2">Lipid metabolism; sphingolipid metabolism.</text>
</comment>
<dbReference type="GO" id="GO:0016020">
    <property type="term" value="C:membrane"/>
    <property type="evidence" value="ECO:0007669"/>
    <property type="project" value="UniProtKB-SubCell"/>
</dbReference>
<evidence type="ECO:0000256" key="7">
    <source>
        <dbReference type="ARBA" id="ARBA00022989"/>
    </source>
</evidence>
<evidence type="ECO:0000256" key="5">
    <source>
        <dbReference type="ARBA" id="ARBA00022679"/>
    </source>
</evidence>
<keyword evidence="7 10" id="KW-1133">Transmembrane helix</keyword>
<dbReference type="SUPFAM" id="SSF53448">
    <property type="entry name" value="Nucleotide-diphospho-sugar transferases"/>
    <property type="match status" value="1"/>
</dbReference>
<evidence type="ECO:0000256" key="1">
    <source>
        <dbReference type="ARBA" id="ARBA00004141"/>
    </source>
</evidence>
<dbReference type="RefSeq" id="WP_120649341.1">
    <property type="nucleotide sequence ID" value="NZ_JBHUNO010000001.1"/>
</dbReference>
<dbReference type="AlphaFoldDB" id="A0A1Y6FTQ3"/>
<dbReference type="InterPro" id="IPR029044">
    <property type="entry name" value="Nucleotide-diphossugar_trans"/>
</dbReference>
<feature type="region of interest" description="Disordered" evidence="9">
    <location>
        <begin position="1"/>
        <end position="31"/>
    </location>
</feature>
<name>A0A1Y6FTQ3_9SPHN</name>